<feature type="domain" description="Leucyl-tRNA synthetase editing" evidence="13">
    <location>
        <begin position="219"/>
        <end position="402"/>
    </location>
</feature>
<dbReference type="InterPro" id="IPR002300">
    <property type="entry name" value="aa-tRNA-synth_Ia"/>
</dbReference>
<dbReference type="PANTHER" id="PTHR43740:SF2">
    <property type="entry name" value="LEUCINE--TRNA LIGASE, MITOCHONDRIAL"/>
    <property type="match status" value="1"/>
</dbReference>
<keyword evidence="7 10" id="KW-0030">Aminoacyl-tRNA synthetase</keyword>
<evidence type="ECO:0000256" key="3">
    <source>
        <dbReference type="ARBA" id="ARBA00022598"/>
    </source>
</evidence>
<dbReference type="InterPro" id="IPR002302">
    <property type="entry name" value="Leu-tRNA-ligase"/>
</dbReference>
<dbReference type="SUPFAM" id="SSF52374">
    <property type="entry name" value="Nucleotidylyl transferase"/>
    <property type="match status" value="1"/>
</dbReference>
<dbReference type="FunFam" id="3.40.50.620:FF:000003">
    <property type="entry name" value="Leucine--tRNA ligase"/>
    <property type="match status" value="1"/>
</dbReference>
<dbReference type="GO" id="GO:0005524">
    <property type="term" value="F:ATP binding"/>
    <property type="evidence" value="ECO:0007669"/>
    <property type="project" value="UniProtKB-KW"/>
</dbReference>
<comment type="similarity">
    <text evidence="1 10">Belongs to the class-I aminoacyl-tRNA synthetase family.</text>
</comment>
<dbReference type="InterPro" id="IPR009008">
    <property type="entry name" value="Val/Leu/Ile-tRNA-synth_edit"/>
</dbReference>
<dbReference type="GO" id="GO:0005829">
    <property type="term" value="C:cytosol"/>
    <property type="evidence" value="ECO:0007669"/>
    <property type="project" value="TreeGrafter"/>
</dbReference>
<evidence type="ECO:0000256" key="4">
    <source>
        <dbReference type="ARBA" id="ARBA00022741"/>
    </source>
</evidence>
<dbReference type="InterPro" id="IPR001412">
    <property type="entry name" value="aa-tRNA-synth_I_CS"/>
</dbReference>
<evidence type="ECO:0000259" key="13">
    <source>
        <dbReference type="Pfam" id="PF13603"/>
    </source>
</evidence>
<feature type="non-terminal residue" evidence="14">
    <location>
        <position position="582"/>
    </location>
</feature>
<dbReference type="Pfam" id="PF13603">
    <property type="entry name" value="tRNA-synt_1_2"/>
    <property type="match status" value="1"/>
</dbReference>
<evidence type="ECO:0000256" key="7">
    <source>
        <dbReference type="ARBA" id="ARBA00023146"/>
    </source>
</evidence>
<dbReference type="GO" id="GO:0002161">
    <property type="term" value="F:aminoacyl-tRNA deacylase activity"/>
    <property type="evidence" value="ECO:0007669"/>
    <property type="project" value="InterPro"/>
</dbReference>
<evidence type="ECO:0000256" key="10">
    <source>
        <dbReference type="RuleBase" id="RU363035"/>
    </source>
</evidence>
<dbReference type="Gene3D" id="3.40.50.620">
    <property type="entry name" value="HUPs"/>
    <property type="match status" value="2"/>
</dbReference>
<comment type="catalytic activity">
    <reaction evidence="8">
        <text>tRNA(Leu) + L-leucine + ATP = L-leucyl-tRNA(Leu) + AMP + diphosphate</text>
        <dbReference type="Rhea" id="RHEA:11688"/>
        <dbReference type="Rhea" id="RHEA-COMP:9613"/>
        <dbReference type="Rhea" id="RHEA-COMP:9622"/>
        <dbReference type="ChEBI" id="CHEBI:30616"/>
        <dbReference type="ChEBI" id="CHEBI:33019"/>
        <dbReference type="ChEBI" id="CHEBI:57427"/>
        <dbReference type="ChEBI" id="CHEBI:78442"/>
        <dbReference type="ChEBI" id="CHEBI:78494"/>
        <dbReference type="ChEBI" id="CHEBI:456215"/>
        <dbReference type="EC" id="6.1.1.4"/>
    </reaction>
</comment>
<evidence type="ECO:0000313" key="15">
    <source>
        <dbReference type="Proteomes" id="UP000565078"/>
    </source>
</evidence>
<dbReference type="Pfam" id="PF00133">
    <property type="entry name" value="tRNA-synt_1"/>
    <property type="match status" value="1"/>
</dbReference>
<evidence type="ECO:0000256" key="1">
    <source>
        <dbReference type="ARBA" id="ARBA00005594"/>
    </source>
</evidence>
<evidence type="ECO:0000259" key="11">
    <source>
        <dbReference type="Pfam" id="PF00133"/>
    </source>
</evidence>
<dbReference type="GO" id="GO:0004823">
    <property type="term" value="F:leucine-tRNA ligase activity"/>
    <property type="evidence" value="ECO:0007669"/>
    <property type="project" value="UniProtKB-UniRule"/>
</dbReference>
<dbReference type="PROSITE" id="PS00178">
    <property type="entry name" value="AA_TRNA_LIGASE_I"/>
    <property type="match status" value="1"/>
</dbReference>
<dbReference type="InterPro" id="IPR015413">
    <property type="entry name" value="Methionyl/Leucyl_tRNA_Synth"/>
</dbReference>
<keyword evidence="4 10" id="KW-0547">Nucleotide-binding</keyword>
<dbReference type="SUPFAM" id="SSF50677">
    <property type="entry name" value="ValRS/IleRS/LeuRS editing domain"/>
    <property type="match status" value="1"/>
</dbReference>
<evidence type="ECO:0000256" key="8">
    <source>
        <dbReference type="ARBA" id="ARBA00047469"/>
    </source>
</evidence>
<protein>
    <recommendedName>
        <fullName evidence="2 9">Leucine--tRNA ligase</fullName>
        <ecNumber evidence="2 9">6.1.1.4</ecNumber>
    </recommendedName>
</protein>
<sequence length="582" mass="66830">MADLKAIAAKWQSRWASKKVFRAKSGGKKKKYYVLEMFPYPSGKLHMGHVRNYSIGDSIARFRRMQGFNVLYPIGFDSFGLPAENAAIENNADPKEWTLKRIADMELQMRELGFSYDWDREVITCKPGYYKWNQWMFLKMLERGLAYKKAARVNWCEKCHTVLANEQVVDGRCWRHKDVGVIQKDLEQWFLKITGYADELLADLDRLTGWPERVRTMQRNWIGKSGGVNIFFRLKNSGLVLPAYTTRCDTVFSVTFIAIAPENPLAIDLVRGTGYEAGARSFIADVAKQSIIERENEEKEKEGFFTGKYAINPVNGEEIPVFIANFALMYGTGIVMCDAHDKRDFRFARKYNVPLKFVISPDGKPADANNAEQAYTADGVLFNSGRFSGMNNREALPLMAEWIAQNGFGEKKTNYRLRDWLISRQRFWGTPIPIIYCDDCGTVPVPEKDLPIGLPDPKKADFSFGGNPLQTVKEFVECKCPKCKKAARRETDTMDTFVDSSWYFLRYCSPNESKSPFGKKEAMYWMPVDQYIGGIEHAILHLLYSRFFFKAMRDMKLVDYDEPFSRLLSQGMVLKDGAKMSK</sequence>
<keyword evidence="3 10" id="KW-0436">Ligase</keyword>
<evidence type="ECO:0000313" key="14">
    <source>
        <dbReference type="EMBL" id="HIH09160.1"/>
    </source>
</evidence>
<keyword evidence="5 10" id="KW-0067">ATP-binding</keyword>
<evidence type="ECO:0000256" key="5">
    <source>
        <dbReference type="ARBA" id="ARBA00022840"/>
    </source>
</evidence>
<dbReference type="Proteomes" id="UP000565078">
    <property type="component" value="Unassembled WGS sequence"/>
</dbReference>
<dbReference type="AlphaFoldDB" id="A0A7J4IWD7"/>
<dbReference type="EC" id="6.1.1.4" evidence="2 9"/>
<dbReference type="PANTHER" id="PTHR43740">
    <property type="entry name" value="LEUCYL-TRNA SYNTHETASE"/>
    <property type="match status" value="1"/>
</dbReference>
<dbReference type="InterPro" id="IPR025709">
    <property type="entry name" value="Leu_tRNA-synth_edit"/>
</dbReference>
<dbReference type="CDD" id="cd00812">
    <property type="entry name" value="LeuRS_core"/>
    <property type="match status" value="1"/>
</dbReference>
<evidence type="ECO:0000256" key="9">
    <source>
        <dbReference type="NCBIfam" id="TIGR00396"/>
    </source>
</evidence>
<evidence type="ECO:0000259" key="12">
    <source>
        <dbReference type="Pfam" id="PF09334"/>
    </source>
</evidence>
<reference evidence="15" key="1">
    <citation type="journal article" date="2020" name="bioRxiv">
        <title>A rank-normalized archaeal taxonomy based on genome phylogeny resolves widespread incomplete and uneven classifications.</title>
        <authorList>
            <person name="Rinke C."/>
            <person name="Chuvochina M."/>
            <person name="Mussig A.J."/>
            <person name="Chaumeil P.-A."/>
            <person name="Waite D.W."/>
            <person name="Whitman W.B."/>
            <person name="Parks D.H."/>
            <person name="Hugenholtz P."/>
        </authorList>
    </citation>
    <scope>NUCLEOTIDE SEQUENCE [LARGE SCALE GENOMIC DNA]</scope>
</reference>
<dbReference type="NCBIfam" id="TIGR00396">
    <property type="entry name" value="leuS_bact"/>
    <property type="match status" value="1"/>
</dbReference>
<evidence type="ECO:0000256" key="6">
    <source>
        <dbReference type="ARBA" id="ARBA00022917"/>
    </source>
</evidence>
<organism evidence="14 15">
    <name type="scientific">Candidatus Iainarchaeum sp</name>
    <dbReference type="NCBI Taxonomy" id="3101447"/>
    <lineage>
        <taxon>Archaea</taxon>
        <taxon>Candidatus Iainarchaeota</taxon>
        <taxon>Candidatus Iainarchaeia</taxon>
        <taxon>Candidatus Iainarchaeales</taxon>
        <taxon>Candidatus Iainarchaeaceae</taxon>
        <taxon>Candidatus Iainarchaeum</taxon>
    </lineage>
</organism>
<feature type="domain" description="Aminoacyl-tRNA synthetase class Ia" evidence="11">
    <location>
        <begin position="417"/>
        <end position="582"/>
    </location>
</feature>
<dbReference type="Pfam" id="PF09334">
    <property type="entry name" value="tRNA-synt_1g"/>
    <property type="match status" value="1"/>
</dbReference>
<dbReference type="GO" id="GO:0006429">
    <property type="term" value="P:leucyl-tRNA aminoacylation"/>
    <property type="evidence" value="ECO:0007669"/>
    <property type="project" value="UniProtKB-UniRule"/>
</dbReference>
<dbReference type="EMBL" id="DUGC01000013">
    <property type="protein sequence ID" value="HIH09160.1"/>
    <property type="molecule type" value="Genomic_DNA"/>
</dbReference>
<comment type="caution">
    <text evidence="14">The sequence shown here is derived from an EMBL/GenBank/DDBJ whole genome shotgun (WGS) entry which is preliminary data.</text>
</comment>
<name>A0A7J4IWD7_9ARCH</name>
<gene>
    <name evidence="14" type="ORF">HA254_00660</name>
</gene>
<dbReference type="PRINTS" id="PR00985">
    <property type="entry name" value="TRNASYNTHLEU"/>
</dbReference>
<dbReference type="InterPro" id="IPR014729">
    <property type="entry name" value="Rossmann-like_a/b/a_fold"/>
</dbReference>
<proteinExistence type="inferred from homology"/>
<accession>A0A7J4IWD7</accession>
<evidence type="ECO:0000256" key="2">
    <source>
        <dbReference type="ARBA" id="ARBA00013164"/>
    </source>
</evidence>
<keyword evidence="6 10" id="KW-0648">Protein biosynthesis</keyword>
<feature type="domain" description="Methionyl/Leucyl tRNA synthetase" evidence="12">
    <location>
        <begin position="34"/>
        <end position="173"/>
    </location>
</feature>
<dbReference type="FunFam" id="3.40.50.620:FF:000100">
    <property type="entry name" value="probable leucine--tRNA ligase, mitochondrial"/>
    <property type="match status" value="1"/>
</dbReference>